<dbReference type="Pfam" id="PF01292">
    <property type="entry name" value="Ni_hydr_CYTB"/>
    <property type="match status" value="1"/>
</dbReference>
<feature type="domain" description="Cytochrome b561 bacterial/Ni-hydrogenase" evidence="13">
    <location>
        <begin position="16"/>
        <end position="196"/>
    </location>
</feature>
<dbReference type="GO" id="GO:0022904">
    <property type="term" value="P:respiratory electron transport chain"/>
    <property type="evidence" value="ECO:0007669"/>
    <property type="project" value="InterPro"/>
</dbReference>
<evidence type="ECO:0000256" key="1">
    <source>
        <dbReference type="ARBA" id="ARBA00004651"/>
    </source>
</evidence>
<dbReference type="GO" id="GO:0009055">
    <property type="term" value="F:electron transfer activity"/>
    <property type="evidence" value="ECO:0007669"/>
    <property type="project" value="InterPro"/>
</dbReference>
<keyword evidence="4" id="KW-1003">Cell membrane</keyword>
<evidence type="ECO:0000256" key="4">
    <source>
        <dbReference type="ARBA" id="ARBA00022475"/>
    </source>
</evidence>
<evidence type="ECO:0000313" key="14">
    <source>
        <dbReference type="EMBL" id="AIJ46569.1"/>
    </source>
</evidence>
<sequence length="217" mass="24551">MSSLTRQPPKRSVSVQPLWLRITHWLNALAVLIMVMSGWRIYNASPIFDFAFPDNITLGGWLGGALQWHFAGMWLFALNGFAYLLLNLITGRFGQRMFPVSARGIVRDAWLALTARLSHADMSHYNQVQRAAYLFAVVDLILLVLSGLVIWKSVQFPLLRELLGGYDMARRIHFYCMTAIVCFVAVHLLMVVLVPRSLLVMLLGRSTLRSVNKESTS</sequence>
<feature type="transmembrane region" description="Helical" evidence="12">
    <location>
        <begin position="21"/>
        <end position="42"/>
    </location>
</feature>
<dbReference type="PANTHER" id="PTHR30485:SF1">
    <property type="entry name" value="CYTOCHROME YDHU-RELATED"/>
    <property type="match status" value="1"/>
</dbReference>
<evidence type="ECO:0000256" key="12">
    <source>
        <dbReference type="SAM" id="Phobius"/>
    </source>
</evidence>
<evidence type="ECO:0000256" key="6">
    <source>
        <dbReference type="ARBA" id="ARBA00022692"/>
    </source>
</evidence>
<feature type="transmembrane region" description="Helical" evidence="12">
    <location>
        <begin position="172"/>
        <end position="195"/>
    </location>
</feature>
<keyword evidence="11 12" id="KW-0472">Membrane</keyword>
<evidence type="ECO:0000256" key="9">
    <source>
        <dbReference type="ARBA" id="ARBA00022989"/>
    </source>
</evidence>
<protein>
    <submittedName>
        <fullName evidence="14">Cytochrome B561</fullName>
    </submittedName>
</protein>
<dbReference type="KEGG" id="ctes:O987_12270"/>
<dbReference type="InterPro" id="IPR016174">
    <property type="entry name" value="Di-haem_cyt_TM"/>
</dbReference>
<dbReference type="Proteomes" id="UP000028782">
    <property type="component" value="Chromosome"/>
</dbReference>
<dbReference type="AlphaFoldDB" id="A0A076PII3"/>
<feature type="transmembrane region" description="Helical" evidence="12">
    <location>
        <begin position="68"/>
        <end position="89"/>
    </location>
</feature>
<keyword evidence="10" id="KW-0408">Iron</keyword>
<gene>
    <name evidence="14" type="ORF">O987_12270</name>
</gene>
<organism evidence="14 15">
    <name type="scientific">Comamonas testosteroni TK102</name>
    <dbReference type="NCBI Taxonomy" id="1392005"/>
    <lineage>
        <taxon>Bacteria</taxon>
        <taxon>Pseudomonadati</taxon>
        <taxon>Pseudomonadota</taxon>
        <taxon>Betaproteobacteria</taxon>
        <taxon>Burkholderiales</taxon>
        <taxon>Comamonadaceae</taxon>
        <taxon>Comamonas</taxon>
    </lineage>
</organism>
<dbReference type="InterPro" id="IPR011577">
    <property type="entry name" value="Cyt_b561_bac/Ni-Hgenase"/>
</dbReference>
<dbReference type="EMBL" id="CP006704">
    <property type="protein sequence ID" value="AIJ46569.1"/>
    <property type="molecule type" value="Genomic_DNA"/>
</dbReference>
<dbReference type="RefSeq" id="WP_003055692.1">
    <property type="nucleotide sequence ID" value="NZ_CP006704.1"/>
</dbReference>
<dbReference type="PANTHER" id="PTHR30485">
    <property type="entry name" value="NI/FE-HYDROGENASE 1 B-TYPE CYTOCHROME SUBUNIT"/>
    <property type="match status" value="1"/>
</dbReference>
<keyword evidence="5" id="KW-0349">Heme</keyword>
<keyword evidence="6 12" id="KW-0812">Transmembrane</keyword>
<dbReference type="InterPro" id="IPR000516">
    <property type="entry name" value="Ni-dep_Hydgase_cyt-B"/>
</dbReference>
<keyword evidence="8" id="KW-0249">Electron transport</keyword>
<dbReference type="SUPFAM" id="SSF81342">
    <property type="entry name" value="Transmembrane di-heme cytochromes"/>
    <property type="match status" value="1"/>
</dbReference>
<evidence type="ECO:0000256" key="7">
    <source>
        <dbReference type="ARBA" id="ARBA00022723"/>
    </source>
</evidence>
<dbReference type="Gene3D" id="1.20.950.20">
    <property type="entry name" value="Transmembrane di-heme cytochromes, Chain C"/>
    <property type="match status" value="1"/>
</dbReference>
<dbReference type="PRINTS" id="PR00161">
    <property type="entry name" value="NIHGNASECYTB"/>
</dbReference>
<dbReference type="InterPro" id="IPR051542">
    <property type="entry name" value="Hydrogenase_cytochrome"/>
</dbReference>
<dbReference type="HOGENOM" id="CLU_075520_1_0_4"/>
<evidence type="ECO:0000256" key="8">
    <source>
        <dbReference type="ARBA" id="ARBA00022982"/>
    </source>
</evidence>
<evidence type="ECO:0000256" key="10">
    <source>
        <dbReference type="ARBA" id="ARBA00023004"/>
    </source>
</evidence>
<dbReference type="GO" id="GO:0005506">
    <property type="term" value="F:iron ion binding"/>
    <property type="evidence" value="ECO:0007669"/>
    <property type="project" value="InterPro"/>
</dbReference>
<feature type="transmembrane region" description="Helical" evidence="12">
    <location>
        <begin position="131"/>
        <end position="152"/>
    </location>
</feature>
<evidence type="ECO:0000256" key="5">
    <source>
        <dbReference type="ARBA" id="ARBA00022617"/>
    </source>
</evidence>
<evidence type="ECO:0000256" key="11">
    <source>
        <dbReference type="ARBA" id="ARBA00023136"/>
    </source>
</evidence>
<keyword evidence="7" id="KW-0479">Metal-binding</keyword>
<evidence type="ECO:0000259" key="13">
    <source>
        <dbReference type="Pfam" id="PF01292"/>
    </source>
</evidence>
<keyword evidence="9 12" id="KW-1133">Transmembrane helix</keyword>
<dbReference type="GO" id="GO:0005886">
    <property type="term" value="C:plasma membrane"/>
    <property type="evidence" value="ECO:0007669"/>
    <property type="project" value="UniProtKB-SubCell"/>
</dbReference>
<accession>A0A076PII3</accession>
<comment type="subcellular location">
    <subcellularLocation>
        <location evidence="1">Cell membrane</location>
        <topology evidence="1">Multi-pass membrane protein</topology>
    </subcellularLocation>
</comment>
<evidence type="ECO:0000256" key="2">
    <source>
        <dbReference type="ARBA" id="ARBA00008622"/>
    </source>
</evidence>
<evidence type="ECO:0000256" key="3">
    <source>
        <dbReference type="ARBA" id="ARBA00022448"/>
    </source>
</evidence>
<comment type="similarity">
    <text evidence="2">Belongs to the HupC/HyaC/HydC family.</text>
</comment>
<dbReference type="GO" id="GO:0020037">
    <property type="term" value="F:heme binding"/>
    <property type="evidence" value="ECO:0007669"/>
    <property type="project" value="TreeGrafter"/>
</dbReference>
<reference evidence="14 15" key="1">
    <citation type="journal article" date="2014" name="Genome Announc.">
        <title>Complete Genome Sequence of Polychlorinated Biphenyl Degrader Comamonas testosteroni TK102 (NBRC 109938).</title>
        <authorList>
            <person name="Fukuda K."/>
            <person name="Hosoyama A."/>
            <person name="Tsuchikane K."/>
            <person name="Ohji S."/>
            <person name="Yamazoe A."/>
            <person name="Fujita N."/>
            <person name="Shintani M."/>
            <person name="Kimbara K."/>
        </authorList>
    </citation>
    <scope>NUCLEOTIDE SEQUENCE [LARGE SCALE GENOMIC DNA]</scope>
    <source>
        <strain evidence="14">TK102</strain>
    </source>
</reference>
<evidence type="ECO:0000313" key="15">
    <source>
        <dbReference type="Proteomes" id="UP000028782"/>
    </source>
</evidence>
<name>A0A076PII3_COMTE</name>
<proteinExistence type="inferred from homology"/>
<keyword evidence="3" id="KW-0813">Transport</keyword>